<dbReference type="Gene3D" id="2.170.260.10">
    <property type="entry name" value="paz domain"/>
    <property type="match status" value="1"/>
</dbReference>
<evidence type="ECO:0000256" key="2">
    <source>
        <dbReference type="ARBA" id="ARBA00023158"/>
    </source>
</evidence>
<dbReference type="Pfam" id="PF08699">
    <property type="entry name" value="ArgoL1"/>
    <property type="match status" value="1"/>
</dbReference>
<proteinExistence type="inferred from homology"/>
<dbReference type="SUPFAM" id="SSF101690">
    <property type="entry name" value="PAZ domain"/>
    <property type="match status" value="1"/>
</dbReference>
<dbReference type="PROSITE" id="PS50822">
    <property type="entry name" value="PIWI"/>
    <property type="match status" value="1"/>
</dbReference>
<reference evidence="5 6" key="1">
    <citation type="journal article" date="2019" name="Sci. Rep.">
        <title>A high-quality genome of Eragrostis curvula grass provides insights into Poaceae evolution and supports new strategies to enhance forage quality.</title>
        <authorList>
            <person name="Carballo J."/>
            <person name="Santos B.A.C.M."/>
            <person name="Zappacosta D."/>
            <person name="Garbus I."/>
            <person name="Selva J.P."/>
            <person name="Gallo C.A."/>
            <person name="Diaz A."/>
            <person name="Albertini E."/>
            <person name="Caccamo M."/>
            <person name="Echenique V."/>
        </authorList>
    </citation>
    <scope>NUCLEOTIDE SEQUENCE [LARGE SCALE GENOMIC DNA]</scope>
    <source>
        <strain evidence="6">cv. Victoria</strain>
        <tissue evidence="5">Leaf</tissue>
    </source>
</reference>
<dbReference type="OrthoDB" id="10252740at2759"/>
<keyword evidence="2" id="KW-0943">RNA-mediated gene silencing</keyword>
<dbReference type="AlphaFoldDB" id="A0A5J9UHA2"/>
<dbReference type="InterPro" id="IPR045246">
    <property type="entry name" value="Piwi_ago-like"/>
</dbReference>
<dbReference type="Gramene" id="TVU22667">
    <property type="protein sequence ID" value="TVU22667"/>
    <property type="gene ID" value="EJB05_32382"/>
</dbReference>
<feature type="domain" description="PAZ" evidence="3">
    <location>
        <begin position="274"/>
        <end position="378"/>
    </location>
</feature>
<dbReference type="PROSITE" id="PS50821">
    <property type="entry name" value="PAZ"/>
    <property type="match status" value="1"/>
</dbReference>
<dbReference type="InterPro" id="IPR032474">
    <property type="entry name" value="Argonaute_N"/>
</dbReference>
<dbReference type="InterPro" id="IPR003165">
    <property type="entry name" value="Piwi"/>
</dbReference>
<feature type="domain" description="Piwi" evidence="4">
    <location>
        <begin position="544"/>
        <end position="856"/>
    </location>
</feature>
<keyword evidence="6" id="KW-1185">Reference proteome</keyword>
<accession>A0A5J9UHA2</accession>
<dbReference type="InterPro" id="IPR014811">
    <property type="entry name" value="ArgoL1"/>
</dbReference>
<dbReference type="Pfam" id="PF16486">
    <property type="entry name" value="ArgoN"/>
    <property type="match status" value="1"/>
</dbReference>
<dbReference type="GO" id="GO:0031047">
    <property type="term" value="P:regulatory ncRNA-mediated gene silencing"/>
    <property type="evidence" value="ECO:0007669"/>
    <property type="project" value="UniProtKB-KW"/>
</dbReference>
<dbReference type="SMART" id="SM01163">
    <property type="entry name" value="DUF1785"/>
    <property type="match status" value="1"/>
</dbReference>
<dbReference type="Proteomes" id="UP000324897">
    <property type="component" value="Unassembled WGS sequence"/>
</dbReference>
<evidence type="ECO:0000259" key="3">
    <source>
        <dbReference type="PROSITE" id="PS50821"/>
    </source>
</evidence>
<comment type="similarity">
    <text evidence="1">Belongs to the argonaute family. Ago subfamily.</text>
</comment>
<evidence type="ECO:0000256" key="1">
    <source>
        <dbReference type="ARBA" id="ARBA00008201"/>
    </source>
</evidence>
<dbReference type="SUPFAM" id="SSF53098">
    <property type="entry name" value="Ribonuclease H-like"/>
    <property type="match status" value="1"/>
</dbReference>
<evidence type="ECO:0000313" key="5">
    <source>
        <dbReference type="EMBL" id="TVU22667.1"/>
    </source>
</evidence>
<dbReference type="Gene3D" id="3.40.50.2300">
    <property type="match status" value="1"/>
</dbReference>
<evidence type="ECO:0000259" key="4">
    <source>
        <dbReference type="PROSITE" id="PS50822"/>
    </source>
</evidence>
<name>A0A5J9UHA2_9POAL</name>
<dbReference type="InterPro" id="IPR003100">
    <property type="entry name" value="PAZ_dom"/>
</dbReference>
<dbReference type="SMART" id="SM00950">
    <property type="entry name" value="Piwi"/>
    <property type="match status" value="1"/>
</dbReference>
<dbReference type="InterPro" id="IPR012337">
    <property type="entry name" value="RNaseH-like_sf"/>
</dbReference>
<dbReference type="InterPro" id="IPR036085">
    <property type="entry name" value="PAZ_dom_sf"/>
</dbReference>
<organism evidence="5 6">
    <name type="scientific">Eragrostis curvula</name>
    <name type="common">weeping love grass</name>
    <dbReference type="NCBI Taxonomy" id="38414"/>
    <lineage>
        <taxon>Eukaryota</taxon>
        <taxon>Viridiplantae</taxon>
        <taxon>Streptophyta</taxon>
        <taxon>Embryophyta</taxon>
        <taxon>Tracheophyta</taxon>
        <taxon>Spermatophyta</taxon>
        <taxon>Magnoliopsida</taxon>
        <taxon>Liliopsida</taxon>
        <taxon>Poales</taxon>
        <taxon>Poaceae</taxon>
        <taxon>PACMAD clade</taxon>
        <taxon>Chloridoideae</taxon>
        <taxon>Eragrostideae</taxon>
        <taxon>Eragrostidinae</taxon>
        <taxon>Eragrostis</taxon>
    </lineage>
</organism>
<feature type="non-terminal residue" evidence="5">
    <location>
        <position position="1"/>
    </location>
</feature>
<dbReference type="CDD" id="cd02846">
    <property type="entry name" value="PAZ_argonaute_like"/>
    <property type="match status" value="1"/>
</dbReference>
<gene>
    <name evidence="5" type="ORF">EJB05_32382</name>
</gene>
<comment type="caution">
    <text evidence="5">The sequence shown here is derived from an EMBL/GenBank/DDBJ whole genome shotgun (WGS) entry which is preliminary data.</text>
</comment>
<evidence type="ECO:0000313" key="6">
    <source>
        <dbReference type="Proteomes" id="UP000324897"/>
    </source>
</evidence>
<dbReference type="Pfam" id="PF02170">
    <property type="entry name" value="PAZ"/>
    <property type="match status" value="1"/>
</dbReference>
<dbReference type="FunFam" id="3.30.420.10:FF:000091">
    <property type="entry name" value="Protein argonaute 3"/>
    <property type="match status" value="1"/>
</dbReference>
<dbReference type="InterPro" id="IPR036397">
    <property type="entry name" value="RNaseH_sf"/>
</dbReference>
<dbReference type="Pfam" id="PF02171">
    <property type="entry name" value="Piwi"/>
    <property type="match status" value="1"/>
</dbReference>
<dbReference type="PANTHER" id="PTHR22891">
    <property type="entry name" value="EUKARYOTIC TRANSLATION INITIATION FACTOR 2C"/>
    <property type="match status" value="1"/>
</dbReference>
<protein>
    <recommendedName>
        <fullName evidence="7">Piwi domain-containing protein</fullName>
    </recommendedName>
</protein>
<evidence type="ECO:0008006" key="7">
    <source>
        <dbReference type="Google" id="ProtNLM"/>
    </source>
</evidence>
<dbReference type="GO" id="GO:0003723">
    <property type="term" value="F:RNA binding"/>
    <property type="evidence" value="ECO:0007669"/>
    <property type="project" value="InterPro"/>
</dbReference>
<dbReference type="Gene3D" id="3.30.420.10">
    <property type="entry name" value="Ribonuclease H-like superfamily/Ribonuclease H"/>
    <property type="match status" value="1"/>
</dbReference>
<dbReference type="CDD" id="cd04657">
    <property type="entry name" value="Piwi_ago-like"/>
    <property type="match status" value="1"/>
</dbReference>
<sequence>LSSKQFTAIVEKSTNARCLTRILIYELDRILSAVALLHFHARLNRRKVPTTNPISLPISFVLNLGLRPGVGTKGRQIRLRTNHSISSVRNIDATFYHYHVNLTYEDDQPVDQKAIRRKAMDTLQKAYAYDLANMNFAYDGEKSMFTVGALQNGRDVFFVVVENASSSKAATSMTQGANGSPEGSDLKIMKPPMQPKTFKVELSFVGRVPMSAICKVLRGQGSDNCQEVLHVRCLLVRQPFFHNNPIDFYELGGGIMGCQGYPSSFQPTQSGLSLDVDVCTTMLVQPGPAKRALKNLRVRTTHTNFEFRIAGLSKKSCYEQMFQLEQRNGNGSVEVTVYDYYLKRWDIKLKESANFSCLNVGKPKRPTYIPIELCHLVSLQRYTKAVTVLQRSSLIQHPSSPKSILPDLQHSCYNYDDMLKKCGILIDSKFAQVDARILQTPKLKARGDRDLIVENGRWNFNDNSVIQAIELKKWAVVNFSAACDDARDLARRIIDCGNAKGMQIDREDAIIEETHERRRESAQTRVDAMFQQISSKFPHQWPSFLLCILPEKKNCDIYGPWKRKCLAEHGIVTQCLVPPKNIKDQYLTNVLLKINAKLGGLNSLLQTEITSAIPLVSRVPTIIFGMAVAHGSPGSNVPSVAAVASSLEWPRVSQYRASVCTQIPEQEIFSSLFKSEGNADRGIIRELIEDFRSHVKHLPEQIIIFRVGVNEGQFTQVLNIELAHVIEACKSIKDTWSPKFTVIVAQKNHHTRLFQPKGSRDDDNVANVPAGTVVDKGICHPGNYDFYMCAHGGITGTRRPTRYHVLHDEIGFTPDDLQELVHSLSYVHQRSTSAISVVAPVYYAQLAAAQARQFVKFDDMSDTGSSASDGAAPVSPEPELLRLHEKVRSSMFFC</sequence>
<dbReference type="EMBL" id="RWGY01000026">
    <property type="protein sequence ID" value="TVU22667.1"/>
    <property type="molecule type" value="Genomic_DNA"/>
</dbReference>